<keyword evidence="2" id="KW-1133">Transmembrane helix</keyword>
<dbReference type="InterPro" id="IPR032820">
    <property type="entry name" value="ATPase_put"/>
</dbReference>
<feature type="transmembrane region" description="Helical" evidence="2">
    <location>
        <begin position="51"/>
        <end position="71"/>
    </location>
</feature>
<evidence type="ECO:0000313" key="3">
    <source>
        <dbReference type="EMBL" id="AWK88186.1"/>
    </source>
</evidence>
<evidence type="ECO:0000256" key="1">
    <source>
        <dbReference type="SAM" id="MobiDB-lite"/>
    </source>
</evidence>
<dbReference type="AlphaFoldDB" id="A0A2S2CUM4"/>
<name>A0A2S2CUM4_9PROT</name>
<keyword evidence="2" id="KW-0812">Transmembrane</keyword>
<dbReference type="EMBL" id="CP029354">
    <property type="protein sequence ID" value="AWK88186.1"/>
    <property type="molecule type" value="Genomic_DNA"/>
</dbReference>
<dbReference type="OrthoDB" id="466056at2"/>
<dbReference type="Proteomes" id="UP000245629">
    <property type="component" value="Chromosome 3"/>
</dbReference>
<organism evidence="3 4">
    <name type="scientific">Azospirillum thermophilum</name>
    <dbReference type="NCBI Taxonomy" id="2202148"/>
    <lineage>
        <taxon>Bacteria</taxon>
        <taxon>Pseudomonadati</taxon>
        <taxon>Pseudomonadota</taxon>
        <taxon>Alphaproteobacteria</taxon>
        <taxon>Rhodospirillales</taxon>
        <taxon>Azospirillaceae</taxon>
        <taxon>Azospirillum</taxon>
    </lineage>
</organism>
<reference evidence="4" key="1">
    <citation type="submission" date="2018-05" db="EMBL/GenBank/DDBJ databases">
        <title>Azospirillum thermophila sp. nov., a novel isolated from hot spring.</title>
        <authorList>
            <person name="Zhao Z."/>
        </authorList>
    </citation>
    <scope>NUCLEOTIDE SEQUENCE [LARGE SCALE GENOMIC DNA]</scope>
    <source>
        <strain evidence="4">CFH 70021</strain>
    </source>
</reference>
<accession>A0A2S2CUM4</accession>
<dbReference type="KEGG" id="azz:DEW08_18895"/>
<gene>
    <name evidence="3" type="ORF">DEW08_18895</name>
</gene>
<evidence type="ECO:0000313" key="4">
    <source>
        <dbReference type="Proteomes" id="UP000245629"/>
    </source>
</evidence>
<proteinExistence type="predicted"/>
<sequence>MTGRQPDPGADSDAGSGADPGGRRLAEPVRRHRERRERWLATGERPMARNLALIGALGWLVVTPTLLGLFAGRWLDRSLGGPPGGGEGPGIFWTVSLLFAGLVLGCRMAWDRIHRE</sequence>
<feature type="compositionally biased region" description="Low complexity" evidence="1">
    <location>
        <begin position="1"/>
        <end position="17"/>
    </location>
</feature>
<feature type="region of interest" description="Disordered" evidence="1">
    <location>
        <begin position="1"/>
        <end position="32"/>
    </location>
</feature>
<keyword evidence="4" id="KW-1185">Reference proteome</keyword>
<keyword evidence="2" id="KW-0472">Membrane</keyword>
<dbReference type="RefSeq" id="WP_109330201.1">
    <property type="nucleotide sequence ID" value="NZ_CP029354.1"/>
</dbReference>
<evidence type="ECO:0000256" key="2">
    <source>
        <dbReference type="SAM" id="Phobius"/>
    </source>
</evidence>
<dbReference type="Pfam" id="PF09527">
    <property type="entry name" value="ATPase_gene1"/>
    <property type="match status" value="1"/>
</dbReference>
<feature type="transmembrane region" description="Helical" evidence="2">
    <location>
        <begin position="91"/>
        <end position="110"/>
    </location>
</feature>
<protein>
    <submittedName>
        <fullName evidence="3">ATPase F0F1</fullName>
    </submittedName>
</protein>